<organism evidence="4 5">
    <name type="scientific">Halopelagius longus</name>
    <dbReference type="NCBI Taxonomy" id="1236180"/>
    <lineage>
        <taxon>Archaea</taxon>
        <taxon>Methanobacteriati</taxon>
        <taxon>Methanobacteriota</taxon>
        <taxon>Stenosarchaea group</taxon>
        <taxon>Halobacteria</taxon>
        <taxon>Halobacteriales</taxon>
        <taxon>Haloferacaceae</taxon>
    </lineage>
</organism>
<gene>
    <name evidence="3" type="ORF">DWB78_05215</name>
    <name evidence="4" type="ORF">SAMN05216278_2238</name>
</gene>
<dbReference type="AlphaFoldDB" id="A0A1H1D588"/>
<reference evidence="4" key="2">
    <citation type="submission" date="2016-10" db="EMBL/GenBank/DDBJ databases">
        <authorList>
            <person name="de Groot N.N."/>
        </authorList>
    </citation>
    <scope>NUCLEOTIDE SEQUENCE [LARGE SCALE GENOMIC DNA]</scope>
    <source>
        <strain evidence="4">CGMCC 1.12397</strain>
    </source>
</reference>
<feature type="domain" description="Restriction endonuclease type IV Mrr" evidence="2">
    <location>
        <begin position="4"/>
        <end position="108"/>
    </location>
</feature>
<name>A0A1H1D588_9EURY</name>
<reference evidence="5" key="1">
    <citation type="submission" date="2016-10" db="EMBL/GenBank/DDBJ databases">
        <authorList>
            <person name="Varghese N."/>
            <person name="Submissions S."/>
        </authorList>
    </citation>
    <scope>NUCLEOTIDE SEQUENCE [LARGE SCALE GENOMIC DNA]</scope>
    <source>
        <strain evidence="5">CGMCC 1.12397</strain>
    </source>
</reference>
<evidence type="ECO:0000313" key="6">
    <source>
        <dbReference type="Proteomes" id="UP000255421"/>
    </source>
</evidence>
<accession>A0A1H1D588</accession>
<dbReference type="GO" id="GO:0003677">
    <property type="term" value="F:DNA binding"/>
    <property type="evidence" value="ECO:0007669"/>
    <property type="project" value="InterPro"/>
</dbReference>
<dbReference type="RefSeq" id="WP_092537367.1">
    <property type="nucleotide sequence ID" value="NZ_FNKQ01000003.1"/>
</dbReference>
<feature type="compositionally biased region" description="Acidic residues" evidence="1">
    <location>
        <begin position="173"/>
        <end position="189"/>
    </location>
</feature>
<dbReference type="OrthoDB" id="141004at2157"/>
<keyword evidence="6" id="KW-1185">Reference proteome</keyword>
<dbReference type="Pfam" id="PF04471">
    <property type="entry name" value="Mrr_cat"/>
    <property type="match status" value="1"/>
</dbReference>
<dbReference type="GO" id="GO:0004519">
    <property type="term" value="F:endonuclease activity"/>
    <property type="evidence" value="ECO:0007669"/>
    <property type="project" value="UniProtKB-KW"/>
</dbReference>
<dbReference type="InterPro" id="IPR007560">
    <property type="entry name" value="Restrct_endonuc_IV_Mrr"/>
</dbReference>
<dbReference type="GO" id="GO:0009307">
    <property type="term" value="P:DNA restriction-modification system"/>
    <property type="evidence" value="ECO:0007669"/>
    <property type="project" value="InterPro"/>
</dbReference>
<keyword evidence="4" id="KW-0255">Endonuclease</keyword>
<evidence type="ECO:0000256" key="1">
    <source>
        <dbReference type="SAM" id="MobiDB-lite"/>
    </source>
</evidence>
<evidence type="ECO:0000313" key="3">
    <source>
        <dbReference type="EMBL" id="RDI71177.1"/>
    </source>
</evidence>
<dbReference type="Proteomes" id="UP000255421">
    <property type="component" value="Unassembled WGS sequence"/>
</dbReference>
<keyword evidence="4" id="KW-0378">Hydrolase</keyword>
<protein>
    <submittedName>
        <fullName evidence="4">Restriction endonuclease</fullName>
    </submittedName>
</protein>
<reference evidence="3 6" key="3">
    <citation type="submission" date="2018-07" db="EMBL/GenBank/DDBJ databases">
        <title>Genome sequence of extremly halophilic archaeon Halopelagius longus strain BC12-B1.</title>
        <authorList>
            <person name="Zhang X."/>
        </authorList>
    </citation>
    <scope>NUCLEOTIDE SEQUENCE [LARGE SCALE GENOMIC DNA]</scope>
    <source>
        <strain evidence="3 6">BC12-B1</strain>
    </source>
</reference>
<evidence type="ECO:0000259" key="2">
    <source>
        <dbReference type="Pfam" id="PF04471"/>
    </source>
</evidence>
<dbReference type="EMBL" id="QQST01000001">
    <property type="protein sequence ID" value="RDI71177.1"/>
    <property type="molecule type" value="Genomic_DNA"/>
</dbReference>
<feature type="region of interest" description="Disordered" evidence="1">
    <location>
        <begin position="167"/>
        <end position="197"/>
    </location>
</feature>
<proteinExistence type="predicted"/>
<keyword evidence="4" id="KW-0540">Nuclease</keyword>
<evidence type="ECO:0000313" key="5">
    <source>
        <dbReference type="Proteomes" id="UP000199289"/>
    </source>
</evidence>
<evidence type="ECO:0000313" key="4">
    <source>
        <dbReference type="EMBL" id="SDQ71701.1"/>
    </source>
</evidence>
<sequence>MIPELEPEDFVSFLGDLWGERGWDTTVQERANGTYFIIGERGDGRRGVLFVFPTTESHVSGQHLRRFVTLCGKKGVDVAVVATQGAYADEARKIADAKGIHLLDRSTLEGTVEEGGFHDVLREYTGGGPLDPILAKLRALGLPVPETLPVELPFDPAKMQARVRSKLGGYSDGSDDSDADGPPPDDEGDGGGRLDALPVSPRTLLPVVVAAVLLVVAGSAMGALTVPGIGGGGSGSDTAVSAVSTAGANAALDIRWNAKTTDSITVNGTAYDAPENQTFVVVRMNVTSLSDSPEQLSQKQLALEVAGDRYGHQPLRNTTGFPAGGLFAPGETREVWTVFAVPADAESGTLLVRSGEDVPGVRFTRDTSVSAEATEL</sequence>
<dbReference type="Proteomes" id="UP000199289">
    <property type="component" value="Unassembled WGS sequence"/>
</dbReference>
<dbReference type="EMBL" id="FNKQ01000003">
    <property type="protein sequence ID" value="SDQ71701.1"/>
    <property type="molecule type" value="Genomic_DNA"/>
</dbReference>